<evidence type="ECO:0000256" key="8">
    <source>
        <dbReference type="ARBA" id="ARBA00023136"/>
    </source>
</evidence>
<dbReference type="GO" id="GO:0016192">
    <property type="term" value="P:vesicle-mediated transport"/>
    <property type="evidence" value="ECO:0007669"/>
    <property type="project" value="UniProtKB-ARBA"/>
</dbReference>
<dbReference type="GO" id="GO:0012505">
    <property type="term" value="C:endomembrane system"/>
    <property type="evidence" value="ECO:0007669"/>
    <property type="project" value="UniProtKB-SubCell"/>
</dbReference>
<keyword evidence="8" id="KW-0472">Membrane</keyword>
<dbReference type="Gene3D" id="4.10.400.10">
    <property type="entry name" value="Low-density Lipoprotein Receptor"/>
    <property type="match status" value="9"/>
</dbReference>
<feature type="disulfide bond" evidence="11">
    <location>
        <begin position="156"/>
        <end position="171"/>
    </location>
</feature>
<feature type="disulfide bond" evidence="11">
    <location>
        <begin position="215"/>
        <end position="227"/>
    </location>
</feature>
<evidence type="ECO:0000256" key="5">
    <source>
        <dbReference type="ARBA" id="ARBA00022729"/>
    </source>
</evidence>
<evidence type="ECO:0000313" key="13">
    <source>
        <dbReference type="Proteomes" id="UP001497623"/>
    </source>
</evidence>
<evidence type="ECO:0000256" key="3">
    <source>
        <dbReference type="ARBA" id="ARBA00022614"/>
    </source>
</evidence>
<name>A0AAV2SEF9_MEGNR</name>
<dbReference type="FunFam" id="4.10.400.10:FF:000034">
    <property type="entry name" value="Low-density lipoprotein receptor-related protein 2"/>
    <property type="match status" value="1"/>
</dbReference>
<dbReference type="Pfam" id="PF00560">
    <property type="entry name" value="LRR_1"/>
    <property type="match status" value="1"/>
</dbReference>
<dbReference type="PROSITE" id="PS51450">
    <property type="entry name" value="LRR"/>
    <property type="match status" value="1"/>
</dbReference>
<dbReference type="SMART" id="SM00192">
    <property type="entry name" value="LDLa"/>
    <property type="match status" value="11"/>
</dbReference>
<feature type="disulfide bond" evidence="11">
    <location>
        <begin position="296"/>
        <end position="314"/>
    </location>
</feature>
<feature type="disulfide bond" evidence="11">
    <location>
        <begin position="107"/>
        <end position="125"/>
    </location>
</feature>
<dbReference type="Pfam" id="PF13855">
    <property type="entry name" value="LRR_8"/>
    <property type="match status" value="1"/>
</dbReference>
<dbReference type="EMBL" id="CAXKWB010060088">
    <property type="protein sequence ID" value="CAL4182568.1"/>
    <property type="molecule type" value="Genomic_DNA"/>
</dbReference>
<evidence type="ECO:0000256" key="10">
    <source>
        <dbReference type="ARBA" id="ARBA00023180"/>
    </source>
</evidence>
<dbReference type="Pfam" id="PF00057">
    <property type="entry name" value="Ldl_recept_a"/>
    <property type="match status" value="6"/>
</dbReference>
<evidence type="ECO:0000313" key="12">
    <source>
        <dbReference type="EMBL" id="CAL4182568.1"/>
    </source>
</evidence>
<evidence type="ECO:0000256" key="2">
    <source>
        <dbReference type="ARBA" id="ARBA00004308"/>
    </source>
</evidence>
<dbReference type="PRINTS" id="PR00019">
    <property type="entry name" value="LEURICHRPT"/>
</dbReference>
<feature type="disulfide bond" evidence="11">
    <location>
        <begin position="407"/>
        <end position="425"/>
    </location>
</feature>
<evidence type="ECO:0000256" key="4">
    <source>
        <dbReference type="ARBA" id="ARBA00022692"/>
    </source>
</evidence>
<dbReference type="InterPro" id="IPR002172">
    <property type="entry name" value="LDrepeatLR_classA_rpt"/>
</dbReference>
<keyword evidence="9 11" id="KW-1015">Disulfide bond</keyword>
<dbReference type="PROSITE" id="PS50068">
    <property type="entry name" value="LDLRA_2"/>
    <property type="match status" value="9"/>
</dbReference>
<dbReference type="InterPro" id="IPR032675">
    <property type="entry name" value="LRR_dom_sf"/>
</dbReference>
<evidence type="ECO:0000256" key="6">
    <source>
        <dbReference type="ARBA" id="ARBA00022737"/>
    </source>
</evidence>
<dbReference type="PROSITE" id="PS01209">
    <property type="entry name" value="LDLRA_1"/>
    <property type="match status" value="5"/>
</dbReference>
<keyword evidence="4" id="KW-0812">Transmembrane</keyword>
<dbReference type="InterPro" id="IPR036055">
    <property type="entry name" value="LDL_receptor-like_sf"/>
</dbReference>
<evidence type="ECO:0000256" key="1">
    <source>
        <dbReference type="ARBA" id="ARBA00004167"/>
    </source>
</evidence>
<feature type="disulfide bond" evidence="11">
    <location>
        <begin position="471"/>
        <end position="483"/>
    </location>
</feature>
<feature type="disulfide bond" evidence="11">
    <location>
        <begin position="511"/>
        <end position="523"/>
    </location>
</feature>
<protein>
    <submittedName>
        <fullName evidence="12">Uncharacterized protein</fullName>
    </submittedName>
</protein>
<keyword evidence="3" id="KW-0433">Leucine-rich repeat</keyword>
<keyword evidence="7" id="KW-1133">Transmembrane helix</keyword>
<dbReference type="InterPro" id="IPR001611">
    <property type="entry name" value="Leu-rich_rpt"/>
</dbReference>
<dbReference type="SMART" id="SM00369">
    <property type="entry name" value="LRR_TYP"/>
    <property type="match status" value="5"/>
</dbReference>
<dbReference type="PRINTS" id="PR00261">
    <property type="entry name" value="LDLRECEPTOR"/>
</dbReference>
<evidence type="ECO:0000256" key="9">
    <source>
        <dbReference type="ARBA" id="ARBA00023157"/>
    </source>
</evidence>
<dbReference type="GO" id="GO:0005886">
    <property type="term" value="C:plasma membrane"/>
    <property type="evidence" value="ECO:0007669"/>
    <property type="project" value="TreeGrafter"/>
</dbReference>
<comment type="subcellular location">
    <subcellularLocation>
        <location evidence="2">Endomembrane system</location>
    </subcellularLocation>
    <subcellularLocation>
        <location evidence="1">Membrane</location>
        <topology evidence="1">Single-pass membrane protein</topology>
    </subcellularLocation>
</comment>
<organism evidence="12 13">
    <name type="scientific">Meganyctiphanes norvegica</name>
    <name type="common">Northern krill</name>
    <name type="synonym">Thysanopoda norvegica</name>
    <dbReference type="NCBI Taxonomy" id="48144"/>
    <lineage>
        <taxon>Eukaryota</taxon>
        <taxon>Metazoa</taxon>
        <taxon>Ecdysozoa</taxon>
        <taxon>Arthropoda</taxon>
        <taxon>Crustacea</taxon>
        <taxon>Multicrustacea</taxon>
        <taxon>Malacostraca</taxon>
        <taxon>Eumalacostraca</taxon>
        <taxon>Eucarida</taxon>
        <taxon>Euphausiacea</taxon>
        <taxon>Euphausiidae</taxon>
        <taxon>Meganyctiphanes</taxon>
    </lineage>
</organism>
<reference evidence="12 13" key="1">
    <citation type="submission" date="2024-05" db="EMBL/GenBank/DDBJ databases">
        <authorList>
            <person name="Wallberg A."/>
        </authorList>
    </citation>
    <scope>NUCLEOTIDE SEQUENCE [LARGE SCALE GENOMIC DNA]</scope>
</reference>
<dbReference type="InterPro" id="IPR050685">
    <property type="entry name" value="LDLR"/>
</dbReference>
<feature type="disulfide bond" evidence="11">
    <location>
        <begin position="183"/>
        <end position="201"/>
    </location>
</feature>
<keyword evidence="13" id="KW-1185">Reference proteome</keyword>
<feature type="disulfide bond" evidence="11">
    <location>
        <begin position="176"/>
        <end position="188"/>
    </location>
</feature>
<feature type="disulfide bond" evidence="11">
    <location>
        <begin position="195"/>
        <end position="210"/>
    </location>
</feature>
<dbReference type="CDD" id="cd00112">
    <property type="entry name" value="LDLa"/>
    <property type="match status" value="9"/>
</dbReference>
<evidence type="ECO:0000256" key="11">
    <source>
        <dbReference type="PROSITE-ProRule" id="PRU00124"/>
    </source>
</evidence>
<feature type="disulfide bond" evidence="11">
    <location>
        <begin position="419"/>
        <end position="434"/>
    </location>
</feature>
<evidence type="ECO:0000256" key="7">
    <source>
        <dbReference type="ARBA" id="ARBA00022989"/>
    </source>
</evidence>
<accession>A0AAV2SEF9</accession>
<feature type="disulfide bond" evidence="11">
    <location>
        <begin position="222"/>
        <end position="240"/>
    </location>
</feature>
<dbReference type="AlphaFoldDB" id="A0AAV2SEF9"/>
<gene>
    <name evidence="12" type="ORF">MNOR_LOCUS35592</name>
</gene>
<feature type="disulfide bond" evidence="11">
    <location>
        <begin position="490"/>
        <end position="505"/>
    </location>
</feature>
<feature type="disulfide bond" evidence="11">
    <location>
        <begin position="561"/>
        <end position="579"/>
    </location>
</feature>
<keyword evidence="6" id="KW-0677">Repeat</keyword>
<dbReference type="Gene3D" id="3.80.10.10">
    <property type="entry name" value="Ribonuclease Inhibitor"/>
    <property type="match status" value="2"/>
</dbReference>
<dbReference type="InterPro" id="IPR003591">
    <property type="entry name" value="Leu-rich_rpt_typical-subtyp"/>
</dbReference>
<comment type="caution">
    <text evidence="11">Lacks conserved residue(s) required for the propagation of feature annotation.</text>
</comment>
<feature type="disulfide bond" evidence="11">
    <location>
        <begin position="554"/>
        <end position="566"/>
    </location>
</feature>
<sequence length="805" mass="89282">MHTVKQISRWVQRRSMGAVDSGTLSIFMSSVVGPEEVYGCASSGAVDSGTLSIFMSSAAHHQALFVDSGTLSIFMSSAPDSSSVLAAPVSTLLSCNASTPQQGVFVCRPGECVSLDNKCNGVPDCTHGEDEAVRECGCLPNEFQCGEECLDLTHRCDTIQDCQEGQDELGCETYVCPTTHFKCNNHLCIPNVSFCDFTDDCGDGSDELQCHHRECWKAEFSCTNGQCIRPGQVCDGHNDCKDGSDEQQCQDSDFRRCGSGLLVHRFYWCDGWPDCHDNHADELNCSSCSAESQFKCPNSRCISRSNVCDSFCDCASDCADEANCTSTSYTTMQGISLCEVGSALTCMMANHDRSQDRCIRSEFICDGSNDCHTGDYLSDEYGCEASCPPEQESRGIIIPTSRGFFSCENGRCLPKELHCDHKTDCLHGEDEFNCSYQPIQKVPSQIRTDRLALSLLIFIRFIITLSAFSRCKDGEWQCTSGQCIPENMTCDLKFDCIDKSDEIQCDHPRYCGHNEYQCRNGQCIPIAMRCHAIGGLRDGCADGSHLVDCGSHVCLLGDFKCQSGPCIHQNMVCNSRIDCPGTWDDEDSCPFSCSELAPQCECKDVFIDCHNHGMKFLPRDIEQQISRFNFSGNFLNVSIDTFVTFDRIIYLDLSNNSLTSLPAGVFANLIRLKFLDLRDNMLDRIVNSTFIGLAYLKTLHLSGNRLKYLDSRAFYGLSSLSTLDLSNQMIRNISHNAFLGLRTLRTLDLGRNQLESMSSGAFTGLNKLKALKLNLFVVANENRMSHVKFQVPSCQTNLTHVRFKF</sequence>
<dbReference type="InterPro" id="IPR023415">
    <property type="entry name" value="LDLR_class-A_CS"/>
</dbReference>
<keyword evidence="5" id="KW-0732">Signal</keyword>
<feature type="disulfide bond" evidence="11">
    <location>
        <begin position="234"/>
        <end position="249"/>
    </location>
</feature>
<dbReference type="Proteomes" id="UP001497623">
    <property type="component" value="Unassembled WGS sequence"/>
</dbReference>
<comment type="caution">
    <text evidence="12">The sequence shown here is derived from an EMBL/GenBank/DDBJ whole genome shotgun (WGS) entry which is preliminary data.</text>
</comment>
<dbReference type="PANTHER" id="PTHR24270">
    <property type="entry name" value="LOW-DENSITY LIPOPROTEIN RECEPTOR-RELATED"/>
    <property type="match status" value="1"/>
</dbReference>
<keyword evidence="10" id="KW-0325">Glycoprotein</keyword>
<dbReference type="SUPFAM" id="SSF57424">
    <property type="entry name" value="LDL receptor-like module"/>
    <property type="match status" value="8"/>
</dbReference>
<feature type="disulfide bond" evidence="11">
    <location>
        <begin position="478"/>
        <end position="496"/>
    </location>
</feature>
<dbReference type="SUPFAM" id="SSF52058">
    <property type="entry name" value="L domain-like"/>
    <property type="match status" value="1"/>
</dbReference>
<feature type="non-terminal residue" evidence="12">
    <location>
        <position position="805"/>
    </location>
</feature>
<proteinExistence type="predicted"/>